<reference evidence="2" key="1">
    <citation type="submission" date="2019-02" db="EMBL/GenBank/DDBJ databases">
        <title>Isolation of virulent Lactobacillus brevis phages.</title>
        <authorList>
            <person name="Feyereisen M."/>
            <person name="Mahony J."/>
            <person name="O'Sullivan T."/>
            <person name="van Sinderen D."/>
        </authorList>
    </citation>
    <scope>NUCLEOTIDE SEQUENCE [LARGE SCALE GENOMIC DNA]</scope>
</reference>
<evidence type="ECO:0000259" key="1">
    <source>
        <dbReference type="Pfam" id="PF24703"/>
    </source>
</evidence>
<protein>
    <recommendedName>
        <fullName evidence="1">DUF7666 domain-containing protein</fullName>
    </recommendedName>
</protein>
<sequence>MFMETISEKNSIKGYKVFGDDWYCNDKLYCVGKVYHEDTNISAKTPGMHFCTKLADCFSYYDFRNVRVAEVEGWGAIARSGYNSAIAVSDLKIVRELIFPKSGELVKALDDHYHISDRINRGVIKEENMLRAVKHHGYNIVYFSNPSEEIQLAAVKQNLDAINYIDNPTKKVKDYISGNTNY</sequence>
<proteinExistence type="predicted"/>
<dbReference type="InterPro" id="IPR056083">
    <property type="entry name" value="DUF7666"/>
</dbReference>
<organism evidence="2 3">
    <name type="scientific">Lactobacillus phage SAC12B</name>
    <dbReference type="NCBI Taxonomy" id="2510941"/>
    <lineage>
        <taxon>Viruses</taxon>
        <taxon>Duplodnaviria</taxon>
        <taxon>Heunggongvirae</taxon>
        <taxon>Uroviricota</taxon>
        <taxon>Caudoviricetes</taxon>
        <taxon>Herelleviridae</taxon>
        <taxon>Tybeckvirus</taxon>
        <taxon>Tybeckvirus SAC12B</taxon>
    </lineage>
</organism>
<dbReference type="Proteomes" id="UP000306187">
    <property type="component" value="Segment"/>
</dbReference>
<dbReference type="EMBL" id="MK504446">
    <property type="protein sequence ID" value="QBJ03905.1"/>
    <property type="molecule type" value="Genomic_DNA"/>
</dbReference>
<accession>A0A4Y5FFQ0</accession>
<gene>
    <name evidence="2" type="ORF">SAC12B_0116</name>
</gene>
<name>A0A4Y5FFQ0_9CAUD</name>
<evidence type="ECO:0000313" key="2">
    <source>
        <dbReference type="EMBL" id="QBJ03905.1"/>
    </source>
</evidence>
<dbReference type="Pfam" id="PF24703">
    <property type="entry name" value="DUF7666"/>
    <property type="match status" value="1"/>
</dbReference>
<evidence type="ECO:0000313" key="3">
    <source>
        <dbReference type="Proteomes" id="UP000306187"/>
    </source>
</evidence>
<feature type="domain" description="DUF7666" evidence="1">
    <location>
        <begin position="12"/>
        <end position="98"/>
    </location>
</feature>
<keyword evidence="3" id="KW-1185">Reference proteome</keyword>